<dbReference type="RefSeq" id="WP_245963666.1">
    <property type="nucleotide sequence ID" value="NZ_RBXT01000001.1"/>
</dbReference>
<evidence type="ECO:0000313" key="2">
    <source>
        <dbReference type="Proteomes" id="UP000278440"/>
    </source>
</evidence>
<dbReference type="AlphaFoldDB" id="A0A495Y330"/>
<protein>
    <submittedName>
        <fullName evidence="1">Uncharacterized protein</fullName>
    </submittedName>
</protein>
<keyword evidence="2" id="KW-1185">Reference proteome</keyword>
<proteinExistence type="predicted"/>
<dbReference type="EMBL" id="RBXT01000001">
    <property type="protein sequence ID" value="RKT79423.1"/>
    <property type="molecule type" value="Genomic_DNA"/>
</dbReference>
<evidence type="ECO:0000313" key="1">
    <source>
        <dbReference type="EMBL" id="RKT79423.1"/>
    </source>
</evidence>
<name>A0A495Y330_9MICO</name>
<organism evidence="1 2">
    <name type="scientific">Terracoccus luteus</name>
    <dbReference type="NCBI Taxonomy" id="53356"/>
    <lineage>
        <taxon>Bacteria</taxon>
        <taxon>Bacillati</taxon>
        <taxon>Actinomycetota</taxon>
        <taxon>Actinomycetes</taxon>
        <taxon>Micrococcales</taxon>
        <taxon>Intrasporangiaceae</taxon>
        <taxon>Terracoccus</taxon>
    </lineage>
</organism>
<sequence length="325" mass="36441">MPVFKRKHKVGRSTQANLGRALADHFLDGETAKYYAWASGGDDGVVIQTNQRLLLVDMEPQPRIALAAPLDHLAGVHLDVEDLKPVLHVEMRSGARLDVPVASPKALDKLVDHAWRAAEARMGSLNGERATSSTDVVATAERRARSVADDHMEAAEADIDLLLAMEPDPLHIVISREHVESGFIDETLGQLEQLIATPDRIKYFRERVMVSVHGYDDDPRELSEVAEVCSFLDKLDDKFPFWLYFLDKRTSSLLMVMRCLLAMRVETDADPSVQRQHLGNLVSTWWFPALNMVAEQADLTEAEIQDLSDRASLYFQKGPRVFLDA</sequence>
<accession>A0A495Y330</accession>
<comment type="caution">
    <text evidence="1">The sequence shown here is derived from an EMBL/GenBank/DDBJ whole genome shotgun (WGS) entry which is preliminary data.</text>
</comment>
<dbReference type="Proteomes" id="UP000278440">
    <property type="component" value="Unassembled WGS sequence"/>
</dbReference>
<reference evidence="1 2" key="1">
    <citation type="submission" date="2018-10" db="EMBL/GenBank/DDBJ databases">
        <title>Sequencing the genomes of 1000 actinobacteria strains.</title>
        <authorList>
            <person name="Klenk H.-P."/>
        </authorList>
    </citation>
    <scope>NUCLEOTIDE SEQUENCE [LARGE SCALE GENOMIC DNA]</scope>
    <source>
        <strain evidence="1 2">DSM 44267</strain>
    </source>
</reference>
<gene>
    <name evidence="1" type="ORF">DFJ68_2893</name>
</gene>